<dbReference type="RefSeq" id="WP_012963204.1">
    <property type="nucleotide sequence ID" value="NC_013799.1"/>
</dbReference>
<evidence type="ECO:0000313" key="2">
    <source>
        <dbReference type="Proteomes" id="UP000002574"/>
    </source>
</evidence>
<accession>D3DGS0</accession>
<evidence type="ECO:0000313" key="1">
    <source>
        <dbReference type="EMBL" id="BAI69022.1"/>
    </source>
</evidence>
<gene>
    <name evidence="1" type="ordered locus">HTH_0560</name>
</gene>
<dbReference type="Proteomes" id="UP000002574">
    <property type="component" value="Chromosome"/>
</dbReference>
<organism evidence="1 2">
    <name type="scientific">Hydrogenobacter thermophilus (strain DSM 6534 / IAM 12695 / TK-6)</name>
    <dbReference type="NCBI Taxonomy" id="608538"/>
    <lineage>
        <taxon>Bacteria</taxon>
        <taxon>Pseudomonadati</taxon>
        <taxon>Aquificota</taxon>
        <taxon>Aquificia</taxon>
        <taxon>Aquificales</taxon>
        <taxon>Aquificaceae</taxon>
        <taxon>Hydrogenobacter</taxon>
    </lineage>
</organism>
<reference evidence="1 2" key="1">
    <citation type="journal article" date="2010" name="J. Bacteriol.">
        <title>Complete genome sequence of the thermophilic, obligately chemolithoautotrophic hydrogen-oxidizing bacterium Hydrogenobacter thermophilus TK-6.</title>
        <authorList>
            <person name="Arai H."/>
            <person name="Kanbe H."/>
            <person name="Ishii M."/>
            <person name="Igarashi Y."/>
        </authorList>
    </citation>
    <scope>NUCLEOTIDE SEQUENCE [LARGE SCALE GENOMIC DNA]</scope>
    <source>
        <strain evidence="2">DSM 6534 / IAM 12695 / TK-6</strain>
    </source>
</reference>
<dbReference type="KEGG" id="hth:HTH_0560"/>
<dbReference type="AlphaFoldDB" id="D3DGS0"/>
<dbReference type="KEGG" id="hte:Hydth_0558"/>
<protein>
    <submittedName>
        <fullName evidence="1">Uncharacterized protein</fullName>
    </submittedName>
</protein>
<keyword evidence="2" id="KW-1185">Reference proteome</keyword>
<dbReference type="STRING" id="608538.HTH_0560"/>
<sequence length="80" mass="9109">MFDLLRRLLGLASAYSSAERQYGKKWYKSKTIWVNLIAFIALLLSEKLGISLTKEEQGALLVVINIALRIITKEPIVWSD</sequence>
<dbReference type="EMBL" id="AP011112">
    <property type="protein sequence ID" value="BAI69022.1"/>
    <property type="molecule type" value="Genomic_DNA"/>
</dbReference>
<proteinExistence type="predicted"/>
<name>D3DGS0_HYDTT</name>
<dbReference type="OrthoDB" id="7508901at2"/>